<reference evidence="1" key="2">
    <citation type="submission" date="2016-06" db="EMBL/GenBank/DDBJ databases">
        <title>The genome of a short-lived fish provides insights into sex chromosome evolution and the genetic control of aging.</title>
        <authorList>
            <person name="Reichwald K."/>
            <person name="Felder M."/>
            <person name="Petzold A."/>
            <person name="Koch P."/>
            <person name="Groth M."/>
            <person name="Platzer M."/>
        </authorList>
    </citation>
    <scope>NUCLEOTIDE SEQUENCE</scope>
    <source>
        <tissue evidence="1">Brain</tissue>
    </source>
</reference>
<accession>A0A1A8P319</accession>
<feature type="non-terminal residue" evidence="1">
    <location>
        <position position="1"/>
    </location>
</feature>
<dbReference type="EMBL" id="HAEH01005011">
    <property type="protein sequence ID" value="SBR75412.1"/>
    <property type="molecule type" value="Transcribed_RNA"/>
</dbReference>
<feature type="non-terminal residue" evidence="1">
    <location>
        <position position="60"/>
    </location>
</feature>
<name>A0A1A8P319_9TELE</name>
<dbReference type="AlphaFoldDB" id="A0A1A8P319"/>
<protein>
    <submittedName>
        <fullName evidence="1">Uncharacterized protein</fullName>
    </submittedName>
</protein>
<gene>
    <name evidence="1" type="primary">Nfu_g_1_011895</name>
</gene>
<proteinExistence type="predicted"/>
<sequence>ITVFFISLSRVIPYFNTIYRYIPFLNFSSKSGFCKHISFFQHVITSSLFKYPLNVCWQNT</sequence>
<reference evidence="1" key="1">
    <citation type="submission" date="2016-05" db="EMBL/GenBank/DDBJ databases">
        <authorList>
            <person name="Lavstsen T."/>
            <person name="Jespersen J.S."/>
        </authorList>
    </citation>
    <scope>NUCLEOTIDE SEQUENCE</scope>
    <source>
        <tissue evidence="1">Brain</tissue>
    </source>
</reference>
<organism evidence="1">
    <name type="scientific">Nothobranchius rachovii</name>
    <name type="common">bluefin notho</name>
    <dbReference type="NCBI Taxonomy" id="451742"/>
    <lineage>
        <taxon>Eukaryota</taxon>
        <taxon>Metazoa</taxon>
        <taxon>Chordata</taxon>
        <taxon>Craniata</taxon>
        <taxon>Vertebrata</taxon>
        <taxon>Euteleostomi</taxon>
        <taxon>Actinopterygii</taxon>
        <taxon>Neopterygii</taxon>
        <taxon>Teleostei</taxon>
        <taxon>Neoteleostei</taxon>
        <taxon>Acanthomorphata</taxon>
        <taxon>Ovalentaria</taxon>
        <taxon>Atherinomorphae</taxon>
        <taxon>Cyprinodontiformes</taxon>
        <taxon>Nothobranchiidae</taxon>
        <taxon>Nothobranchius</taxon>
    </lineage>
</organism>
<evidence type="ECO:0000313" key="1">
    <source>
        <dbReference type="EMBL" id="SBR75412.1"/>
    </source>
</evidence>